<keyword evidence="3" id="KW-1185">Reference proteome</keyword>
<feature type="compositionally biased region" description="Basic and acidic residues" evidence="1">
    <location>
        <begin position="1"/>
        <end position="11"/>
    </location>
</feature>
<sequence>MRAAREPRPAELGKQQTKLSSAKQIMARVPWPNTHSRNCQRISIPVALSPKSPSDGLAMFGHMGCIVSVALSANGMETVSSAMVLDGSWIVGGISVSGFKLLVLADISN</sequence>
<comment type="caution">
    <text evidence="2">The sequence shown here is derived from an EMBL/GenBank/DDBJ whole genome shotgun (WGS) entry which is preliminary data.</text>
</comment>
<organism evidence="2 3">
    <name type="scientific">Caerostris darwini</name>
    <dbReference type="NCBI Taxonomy" id="1538125"/>
    <lineage>
        <taxon>Eukaryota</taxon>
        <taxon>Metazoa</taxon>
        <taxon>Ecdysozoa</taxon>
        <taxon>Arthropoda</taxon>
        <taxon>Chelicerata</taxon>
        <taxon>Arachnida</taxon>
        <taxon>Araneae</taxon>
        <taxon>Araneomorphae</taxon>
        <taxon>Entelegynae</taxon>
        <taxon>Araneoidea</taxon>
        <taxon>Araneidae</taxon>
        <taxon>Caerostris</taxon>
    </lineage>
</organism>
<protein>
    <submittedName>
        <fullName evidence="2">Uncharacterized protein</fullName>
    </submittedName>
</protein>
<dbReference type="AlphaFoldDB" id="A0AAV4Q780"/>
<dbReference type="Proteomes" id="UP001054837">
    <property type="component" value="Unassembled WGS sequence"/>
</dbReference>
<evidence type="ECO:0000313" key="3">
    <source>
        <dbReference type="Proteomes" id="UP001054837"/>
    </source>
</evidence>
<dbReference type="EMBL" id="BPLQ01003898">
    <property type="protein sequence ID" value="GIY04164.1"/>
    <property type="molecule type" value="Genomic_DNA"/>
</dbReference>
<accession>A0AAV4Q780</accession>
<proteinExistence type="predicted"/>
<evidence type="ECO:0000256" key="1">
    <source>
        <dbReference type="SAM" id="MobiDB-lite"/>
    </source>
</evidence>
<feature type="region of interest" description="Disordered" evidence="1">
    <location>
        <begin position="1"/>
        <end position="22"/>
    </location>
</feature>
<reference evidence="2 3" key="1">
    <citation type="submission" date="2021-06" db="EMBL/GenBank/DDBJ databases">
        <title>Caerostris darwini draft genome.</title>
        <authorList>
            <person name="Kono N."/>
            <person name="Arakawa K."/>
        </authorList>
    </citation>
    <scope>NUCLEOTIDE SEQUENCE [LARGE SCALE GENOMIC DNA]</scope>
</reference>
<gene>
    <name evidence="2" type="ORF">CDAR_233131</name>
</gene>
<name>A0AAV4Q780_9ARAC</name>
<evidence type="ECO:0000313" key="2">
    <source>
        <dbReference type="EMBL" id="GIY04164.1"/>
    </source>
</evidence>